<reference evidence="3 5" key="2">
    <citation type="submission" date="2023-09" db="EMBL/GenBank/DDBJ databases">
        <title>Complete-Gapless Cercospora beticola genome.</title>
        <authorList>
            <person name="Wyatt N.A."/>
            <person name="Spanner R.E."/>
            <person name="Bolton M.D."/>
        </authorList>
    </citation>
    <scope>NUCLEOTIDE SEQUENCE [LARGE SCALE GENOMIC DNA]</scope>
    <source>
        <strain evidence="3">Cb09-40</strain>
    </source>
</reference>
<proteinExistence type="predicted"/>
<evidence type="ECO:0000313" key="3">
    <source>
        <dbReference type="EMBL" id="WPB04764.1"/>
    </source>
</evidence>
<dbReference type="EMBL" id="CP134189">
    <property type="protein sequence ID" value="WPB04764.1"/>
    <property type="molecule type" value="Genomic_DNA"/>
</dbReference>
<dbReference type="AlphaFoldDB" id="A0A2G5HQH4"/>
<gene>
    <name evidence="2" type="ORF">CB0940_08197</name>
    <name evidence="3" type="ORF">RHO25_009411</name>
</gene>
<feature type="compositionally biased region" description="Polar residues" evidence="1">
    <location>
        <begin position="371"/>
        <end position="386"/>
    </location>
</feature>
<evidence type="ECO:0000313" key="5">
    <source>
        <dbReference type="Proteomes" id="UP001302367"/>
    </source>
</evidence>
<sequence length="612" mass="68282">MKTRTRATDLRLRVRCAQDAVRDGLRHFDESRADFMKAIRTSRTEIPDHLVQRLEIDEDDLRQKIAELHDSYDDLNTLDEQLWKEDGDEAGSSGTDFLQSLSDTGKIMYKAYDDNESEPEMPSLLREYFDVIGELRLMKERLEDELPYEHADQKLRRQRLMDQDEVLSMTEEDFEAKCHEEVQVVHGEINALTIRVNKLHAEVMDAGLDPDPTRYRRETPSGSVVEWLDSVAATVDVSSDPLGQTQPLPPTDWLDSIATPAMEVSPEQFGQVHPLPDDAVMPIPEFELPEWDGQPAESEHEAFYSSTPRADLNEGLDGSLPPSGEDIAGASVRSAADSDPDLQKTMRRDDVGPQWLALLEFEPIRQESSDESTTATNTSDGSTDNFSAVIDGDPSVQYGPFSSGSIEATVYHGFDTGHGAQLAAREGEDNGDEAGHHCDHEEVVLFTISGIAMLQPQQQDYFVRGVVFETSLAEPPHVPSLPPKAIVWGSRTTLMVFKRNAKDCVACPILPKQPDGPDARSDMSVTYVQEESQPPDNIGHNIEQHADRSLRIKTKLPGMGTGKPLRMTLTATVPIPYDAKVRHIGSLEQKSLFDLVQILGEYEQSKYSFPLP</sequence>
<dbReference type="Proteomes" id="UP001302367">
    <property type="component" value="Chromosome 6"/>
</dbReference>
<evidence type="ECO:0000313" key="4">
    <source>
        <dbReference type="Proteomes" id="UP000230605"/>
    </source>
</evidence>
<evidence type="ECO:0000313" key="2">
    <source>
        <dbReference type="EMBL" id="PIA94797.1"/>
    </source>
</evidence>
<feature type="region of interest" description="Disordered" evidence="1">
    <location>
        <begin position="362"/>
        <end position="387"/>
    </location>
</feature>
<organism evidence="2 4">
    <name type="scientific">Cercospora beticola</name>
    <name type="common">Sugarbeet leaf spot fungus</name>
    <dbReference type="NCBI Taxonomy" id="122368"/>
    <lineage>
        <taxon>Eukaryota</taxon>
        <taxon>Fungi</taxon>
        <taxon>Dikarya</taxon>
        <taxon>Ascomycota</taxon>
        <taxon>Pezizomycotina</taxon>
        <taxon>Dothideomycetes</taxon>
        <taxon>Dothideomycetidae</taxon>
        <taxon>Mycosphaerellales</taxon>
        <taxon>Mycosphaerellaceae</taxon>
        <taxon>Cercospora</taxon>
    </lineage>
</organism>
<dbReference type="EMBL" id="LKMD01000104">
    <property type="protein sequence ID" value="PIA94797.1"/>
    <property type="molecule type" value="Genomic_DNA"/>
</dbReference>
<name>A0A2G5HQH4_CERBT</name>
<dbReference type="OrthoDB" id="3650539at2759"/>
<protein>
    <submittedName>
        <fullName evidence="2">Uncharacterized protein</fullName>
    </submittedName>
</protein>
<accession>A0A2G5HQH4</accession>
<reference evidence="2 4" key="1">
    <citation type="submission" date="2015-10" db="EMBL/GenBank/DDBJ databases">
        <title>The cercosporin biosynthetic gene cluster was horizontally transferred to several fungal lineages and shown to be expanded in Cercospora beticola based on microsynteny with recipient genomes.</title>
        <authorList>
            <person name="De Jonge R."/>
            <person name="Ebert M.K."/>
            <person name="Suttle J.C."/>
            <person name="Jurick Ii W.M."/>
            <person name="Secor G.A."/>
            <person name="Thomma B.P."/>
            <person name="Van De Peer Y."/>
            <person name="Bolton M.D."/>
        </authorList>
    </citation>
    <scope>NUCLEOTIDE SEQUENCE [LARGE SCALE GENOMIC DNA]</scope>
    <source>
        <strain evidence="2 4">09-40</strain>
    </source>
</reference>
<evidence type="ECO:0000256" key="1">
    <source>
        <dbReference type="SAM" id="MobiDB-lite"/>
    </source>
</evidence>
<feature type="region of interest" description="Disordered" evidence="1">
    <location>
        <begin position="309"/>
        <end position="346"/>
    </location>
</feature>
<dbReference type="Proteomes" id="UP000230605">
    <property type="component" value="Chromosome 6"/>
</dbReference>
<keyword evidence="5" id="KW-1185">Reference proteome</keyword>